<feature type="non-terminal residue" evidence="2">
    <location>
        <position position="381"/>
    </location>
</feature>
<evidence type="ECO:0000256" key="1">
    <source>
        <dbReference type="SAM" id="Phobius"/>
    </source>
</evidence>
<keyword evidence="1" id="KW-0472">Membrane</keyword>
<sequence>MAAIHHARRERDRSILLWFLAVTALPLGLYAAWKLSFYGDLRTNTYYARSANLSHFGKGWTYLRLYFSSYFVQAAALLAMIVVAVREGLTGLRNKPRSSSRSGSHPLALILTAVILYLFFVARVGGDFMFARFLIPITPLIFLGGELVIRRINPAWVRYLLAVILVLGTFFTRVSLDHQRGIRSIKSPTGIVEEKHFYPAAIIDEAAAAGSTYARIMGDLPTRIAIYGTQAMLAYYADPPLVIEAHAGLTDAHIAHQGLSERSRVGHEKRATVAYLRERGVDFRFTFGLHRTKSNPVTSIRVGPLRGEILCYRREILDSLRNNPEVEFMDFAQHLDQYIVGIEGRDLRQVEHDYEWFQEYYFQHNKDPERADAIANWIREA</sequence>
<dbReference type="Proteomes" id="UP001593833">
    <property type="component" value="Unassembled WGS sequence"/>
</dbReference>
<feature type="transmembrane region" description="Helical" evidence="1">
    <location>
        <begin position="130"/>
        <end position="149"/>
    </location>
</feature>
<keyword evidence="1" id="KW-1133">Transmembrane helix</keyword>
<proteinExistence type="predicted"/>
<reference evidence="2 3" key="1">
    <citation type="submission" date="2024-09" db="EMBL/GenBank/DDBJ databases">
        <authorList>
            <person name="D'Angelo T."/>
        </authorList>
    </citation>
    <scope>NUCLEOTIDE SEQUENCE [LARGE SCALE GENOMIC DNA]</scope>
    <source>
        <strain evidence="2">SAG AM-320-E07</strain>
    </source>
</reference>
<protein>
    <submittedName>
        <fullName evidence="2">Uncharacterized protein</fullName>
    </submittedName>
</protein>
<name>A0ABV6YMS0_UNCEI</name>
<feature type="transmembrane region" description="Helical" evidence="1">
    <location>
        <begin position="65"/>
        <end position="85"/>
    </location>
</feature>
<keyword evidence="1" id="KW-0812">Transmembrane</keyword>
<organism evidence="2 3">
    <name type="scientific">Eiseniibacteriota bacterium</name>
    <dbReference type="NCBI Taxonomy" id="2212470"/>
    <lineage>
        <taxon>Bacteria</taxon>
        <taxon>Candidatus Eiseniibacteriota</taxon>
    </lineage>
</organism>
<comment type="caution">
    <text evidence="2">The sequence shown here is derived from an EMBL/GenBank/DDBJ whole genome shotgun (WGS) entry which is preliminary data.</text>
</comment>
<gene>
    <name evidence="2" type="ORF">ACFL6M_07635</name>
</gene>
<feature type="transmembrane region" description="Helical" evidence="1">
    <location>
        <begin position="15"/>
        <end position="33"/>
    </location>
</feature>
<keyword evidence="3" id="KW-1185">Reference proteome</keyword>
<accession>A0ABV6YMS0</accession>
<feature type="transmembrane region" description="Helical" evidence="1">
    <location>
        <begin position="106"/>
        <end position="124"/>
    </location>
</feature>
<evidence type="ECO:0000313" key="2">
    <source>
        <dbReference type="EMBL" id="MFC1573451.1"/>
    </source>
</evidence>
<evidence type="ECO:0000313" key="3">
    <source>
        <dbReference type="Proteomes" id="UP001593833"/>
    </source>
</evidence>
<feature type="transmembrane region" description="Helical" evidence="1">
    <location>
        <begin position="156"/>
        <end position="176"/>
    </location>
</feature>
<dbReference type="EMBL" id="JBHPKH010000168">
    <property type="protein sequence ID" value="MFC1573451.1"/>
    <property type="molecule type" value="Genomic_DNA"/>
</dbReference>